<dbReference type="InterPro" id="IPR021878">
    <property type="entry name" value="TgpA_N"/>
</dbReference>
<dbReference type="InterPro" id="IPR038765">
    <property type="entry name" value="Papain-like_cys_pep_sf"/>
</dbReference>
<dbReference type="Pfam" id="PF01841">
    <property type="entry name" value="Transglut_core"/>
    <property type="match status" value="1"/>
</dbReference>
<dbReference type="AlphaFoldDB" id="A0A1F6TU65"/>
<comment type="caution">
    <text evidence="3">The sequence shown here is derived from an EMBL/GenBank/DDBJ whole genome shotgun (WGS) entry which is preliminary data.</text>
</comment>
<accession>A0A1F6TU65</accession>
<feature type="transmembrane region" description="Helical" evidence="1">
    <location>
        <begin position="562"/>
        <end position="582"/>
    </location>
</feature>
<dbReference type="SUPFAM" id="SSF54001">
    <property type="entry name" value="Cysteine proteinases"/>
    <property type="match status" value="1"/>
</dbReference>
<feature type="domain" description="Transglutaminase-like" evidence="2">
    <location>
        <begin position="402"/>
        <end position="473"/>
    </location>
</feature>
<keyword evidence="1" id="KW-0812">Transmembrane</keyword>
<feature type="transmembrane region" description="Helical" evidence="1">
    <location>
        <begin position="112"/>
        <end position="129"/>
    </location>
</feature>
<gene>
    <name evidence="3" type="ORF">A2151_07275</name>
</gene>
<dbReference type="PANTHER" id="PTHR42736">
    <property type="entry name" value="PROTEIN-GLUTAMINE GAMMA-GLUTAMYLTRANSFERASE"/>
    <property type="match status" value="1"/>
</dbReference>
<dbReference type="InterPro" id="IPR025403">
    <property type="entry name" value="TgpA-like_C"/>
</dbReference>
<dbReference type="Proteomes" id="UP000178885">
    <property type="component" value="Unassembled WGS sequence"/>
</dbReference>
<dbReference type="Pfam" id="PF11992">
    <property type="entry name" value="TgpA_N"/>
    <property type="match status" value="1"/>
</dbReference>
<dbReference type="Gene3D" id="3.10.620.30">
    <property type="match status" value="1"/>
</dbReference>
<evidence type="ECO:0000313" key="4">
    <source>
        <dbReference type="Proteomes" id="UP000178885"/>
    </source>
</evidence>
<dbReference type="STRING" id="1817760.A2151_07275"/>
<dbReference type="EMBL" id="MFSU01000022">
    <property type="protein sequence ID" value="OGI48680.1"/>
    <property type="molecule type" value="Genomic_DNA"/>
</dbReference>
<evidence type="ECO:0000259" key="2">
    <source>
        <dbReference type="SMART" id="SM00460"/>
    </source>
</evidence>
<organism evidence="3 4">
    <name type="scientific">Candidatus Muproteobacteria bacterium RBG_16_65_34</name>
    <dbReference type="NCBI Taxonomy" id="1817760"/>
    <lineage>
        <taxon>Bacteria</taxon>
        <taxon>Pseudomonadati</taxon>
        <taxon>Pseudomonadota</taxon>
        <taxon>Candidatus Muproteobacteria</taxon>
    </lineage>
</organism>
<dbReference type="PANTHER" id="PTHR42736:SF1">
    <property type="entry name" value="PROTEIN-GLUTAMINE GAMMA-GLUTAMYLTRANSFERASE"/>
    <property type="match status" value="1"/>
</dbReference>
<dbReference type="InterPro" id="IPR002931">
    <property type="entry name" value="Transglutaminase-like"/>
</dbReference>
<evidence type="ECO:0000313" key="3">
    <source>
        <dbReference type="EMBL" id="OGI48680.1"/>
    </source>
</evidence>
<feature type="transmembrane region" description="Helical" evidence="1">
    <location>
        <begin position="135"/>
        <end position="153"/>
    </location>
</feature>
<keyword evidence="1" id="KW-1133">Transmembrane helix</keyword>
<sequence length="671" mass="74673">MTTAVSLTPTPAADRGALLALEIAGLVAVAPHALELPFWVVLVFAASCLWRYVIETGRGTRPGRILRYTLAALVLAAVFREYHSLLGRDPGLALLIALLGLKLLELETRRDYMLSVFLFYLVTLGSLLYAQTLPISAYALVSVFASTAALIRLNQPTGLARRQTLGLAATLLAQAVPLMLVLYVFFPRIQGALWAMPPGGGAARTGMPESMAPGNVRNLTESAEIAFRATFEDAPPPMRDLYWRALALYVTDGQEWFRGRWSRSGAESYTALSEPLRYEIVLEPTFKHWLPALDLPTEAPRGAQFQSGFTLTHAEPVRDRRRYTLSSHTRYRTAGPTAGERAGALQLPTNLSPRVRALASEWRARGDPAAIVQAGLDYFHSENFVYTLSPPLLGADPVDEFLFETRRGFCEHYAAAYATLMRAAGVPARVVLGYQGGEYNAAGNYFIVRQYDAHAWTDVWLPERGWVRVDPTAAVAPERVELGLEAVRRLQARGAALGTLPAADALRAIEPGWAESLWFRSQLYWDLANITWYRWVADFDKERQARLFARLGLDRLPGSGPLIAILSGAAGLILVYGGLLLWRERPRLDPTQALYLKFCRRLARAGVARTPHEGPLDFAGRSARRRPDLRARIDIITRRYVRLRYGPAPEKAELGLFRHEVRSFRPSRKRA</sequence>
<dbReference type="Pfam" id="PF13559">
    <property type="entry name" value="DUF4129"/>
    <property type="match status" value="1"/>
</dbReference>
<feature type="transmembrane region" description="Helical" evidence="1">
    <location>
        <begin position="36"/>
        <end position="53"/>
    </location>
</feature>
<reference evidence="3 4" key="1">
    <citation type="journal article" date="2016" name="Nat. Commun.">
        <title>Thousands of microbial genomes shed light on interconnected biogeochemical processes in an aquifer system.</title>
        <authorList>
            <person name="Anantharaman K."/>
            <person name="Brown C.T."/>
            <person name="Hug L.A."/>
            <person name="Sharon I."/>
            <person name="Castelle C.J."/>
            <person name="Probst A.J."/>
            <person name="Thomas B.C."/>
            <person name="Singh A."/>
            <person name="Wilkins M.J."/>
            <person name="Karaoz U."/>
            <person name="Brodie E.L."/>
            <person name="Williams K.H."/>
            <person name="Hubbard S.S."/>
            <person name="Banfield J.F."/>
        </authorList>
    </citation>
    <scope>NUCLEOTIDE SEQUENCE [LARGE SCALE GENOMIC DNA]</scope>
</reference>
<proteinExistence type="predicted"/>
<dbReference type="SMART" id="SM00460">
    <property type="entry name" value="TGc"/>
    <property type="match status" value="1"/>
</dbReference>
<protein>
    <recommendedName>
        <fullName evidence="2">Transglutaminase-like domain-containing protein</fullName>
    </recommendedName>
</protein>
<feature type="transmembrane region" description="Helical" evidence="1">
    <location>
        <begin position="165"/>
        <end position="186"/>
    </location>
</feature>
<evidence type="ECO:0000256" key="1">
    <source>
        <dbReference type="SAM" id="Phobius"/>
    </source>
</evidence>
<name>A0A1F6TU65_9PROT</name>
<keyword evidence="1" id="KW-0472">Membrane</keyword>
<dbReference type="InterPro" id="IPR052901">
    <property type="entry name" value="Bact_TGase-like"/>
</dbReference>